<evidence type="ECO:0000256" key="3">
    <source>
        <dbReference type="ARBA" id="ARBA00022692"/>
    </source>
</evidence>
<keyword evidence="1 6" id="KW-1003">Cell membrane</keyword>
<keyword evidence="2 6" id="KW-0132">Cell division</keyword>
<reference evidence="8 9" key="1">
    <citation type="submission" date="2016-10" db="EMBL/GenBank/DDBJ databases">
        <authorList>
            <person name="de Groot N.N."/>
        </authorList>
    </citation>
    <scope>NUCLEOTIDE SEQUENCE [LARGE SCALE GENOMIC DNA]</scope>
    <source>
        <strain evidence="8 9">DSM 29316</strain>
    </source>
</reference>
<evidence type="ECO:0000256" key="4">
    <source>
        <dbReference type="ARBA" id="ARBA00022989"/>
    </source>
</evidence>
<dbReference type="InterPro" id="IPR005548">
    <property type="entry name" value="Cell_div_FtsQ/DivIB_C"/>
</dbReference>
<feature type="domain" description="Cell division protein FtsQ/DivIB C-terminal" evidence="7">
    <location>
        <begin position="154"/>
        <end position="267"/>
    </location>
</feature>
<feature type="transmembrane region" description="Helical" evidence="6">
    <location>
        <begin position="37"/>
        <end position="56"/>
    </location>
</feature>
<keyword evidence="6" id="KW-0472">Membrane</keyword>
<dbReference type="Proteomes" id="UP000198796">
    <property type="component" value="Unassembled WGS sequence"/>
</dbReference>
<dbReference type="GO" id="GO:0043093">
    <property type="term" value="P:FtsZ-dependent cytokinesis"/>
    <property type="evidence" value="ECO:0007669"/>
    <property type="project" value="UniProtKB-UniRule"/>
</dbReference>
<dbReference type="GO" id="GO:0090529">
    <property type="term" value="P:cell septum assembly"/>
    <property type="evidence" value="ECO:0007669"/>
    <property type="project" value="InterPro"/>
</dbReference>
<dbReference type="RefSeq" id="WP_092061157.1">
    <property type="nucleotide sequence ID" value="NZ_FOJU01000001.1"/>
</dbReference>
<accession>A0A1I0VX63</accession>
<dbReference type="AlphaFoldDB" id="A0A1I0VX63"/>
<evidence type="ECO:0000313" key="8">
    <source>
        <dbReference type="EMBL" id="SFA80256.1"/>
    </source>
</evidence>
<keyword evidence="6" id="KW-0997">Cell inner membrane</keyword>
<dbReference type="EMBL" id="FOJU01000001">
    <property type="protein sequence ID" value="SFA80256.1"/>
    <property type="molecule type" value="Genomic_DNA"/>
</dbReference>
<dbReference type="GO" id="GO:0032153">
    <property type="term" value="C:cell division site"/>
    <property type="evidence" value="ECO:0007669"/>
    <property type="project" value="UniProtKB-UniRule"/>
</dbReference>
<proteinExistence type="inferred from homology"/>
<protein>
    <recommendedName>
        <fullName evidence="6">Cell division protein FtsQ</fullName>
    </recommendedName>
</protein>
<evidence type="ECO:0000256" key="1">
    <source>
        <dbReference type="ARBA" id="ARBA00022475"/>
    </source>
</evidence>
<dbReference type="Gene3D" id="3.40.50.11690">
    <property type="entry name" value="Cell division protein FtsQ/DivIB"/>
    <property type="match status" value="1"/>
</dbReference>
<keyword evidence="3 6" id="KW-0812">Transmembrane</keyword>
<keyword evidence="9" id="KW-1185">Reference proteome</keyword>
<evidence type="ECO:0000313" key="9">
    <source>
        <dbReference type="Proteomes" id="UP000198796"/>
    </source>
</evidence>
<dbReference type="OrthoDB" id="9783091at2"/>
<dbReference type="InterPro" id="IPR026579">
    <property type="entry name" value="FtsQ"/>
</dbReference>
<sequence length="295" mass="32556">MRPLKFLRRSEGRADPAPSRWAYRVERLWLRPRFRKLVKFGVPIVIVAGTVGGYFANAERREDVSLALSDLRASIEARPEFAVNLMAIDGAAPELAGEIRDVLPLRFPVSSFDLDLEEMRKTVLELDAVAEAALRIRPGGVLALDIRERIPAVVWKHDGRYDLLDESGAFVATLEARGGAAALPLIAGKGAQDVTPEALDLVEAAEPLGARFLGLVRMGERRWDVILDRDQRILLPATSPVRALERAIALSEAQDMLSRDIAGLDLRNPKRPTLRLSHAALAAYHEIRLTGVPTE</sequence>
<dbReference type="GO" id="GO:0005886">
    <property type="term" value="C:plasma membrane"/>
    <property type="evidence" value="ECO:0007669"/>
    <property type="project" value="UniProtKB-SubCell"/>
</dbReference>
<evidence type="ECO:0000259" key="7">
    <source>
        <dbReference type="Pfam" id="PF03799"/>
    </source>
</evidence>
<dbReference type="InterPro" id="IPR045335">
    <property type="entry name" value="FtsQ_C_sf"/>
</dbReference>
<comment type="subcellular location">
    <subcellularLocation>
        <location evidence="6">Cell inner membrane</location>
        <topology evidence="6">Single-pass type II membrane protein</topology>
    </subcellularLocation>
    <text evidence="6">Localizes to the division septum.</text>
</comment>
<dbReference type="HAMAP" id="MF_00911">
    <property type="entry name" value="FtsQ_subfam"/>
    <property type="match status" value="1"/>
</dbReference>
<evidence type="ECO:0000256" key="6">
    <source>
        <dbReference type="HAMAP-Rule" id="MF_00911"/>
    </source>
</evidence>
<comment type="function">
    <text evidence="6">Essential cell division protein.</text>
</comment>
<keyword evidence="4 6" id="KW-1133">Transmembrane helix</keyword>
<evidence type="ECO:0000256" key="5">
    <source>
        <dbReference type="ARBA" id="ARBA00023306"/>
    </source>
</evidence>
<dbReference type="STRING" id="871651.SAMN05421688_1020"/>
<evidence type="ECO:0000256" key="2">
    <source>
        <dbReference type="ARBA" id="ARBA00022618"/>
    </source>
</evidence>
<name>A0A1I0VX63_9RHOB</name>
<gene>
    <name evidence="6" type="primary">ftsQ</name>
    <name evidence="8" type="ORF">SAMN05421688_1020</name>
</gene>
<organism evidence="8 9">
    <name type="scientific">Poseidonocella pacifica</name>
    <dbReference type="NCBI Taxonomy" id="871651"/>
    <lineage>
        <taxon>Bacteria</taxon>
        <taxon>Pseudomonadati</taxon>
        <taxon>Pseudomonadota</taxon>
        <taxon>Alphaproteobacteria</taxon>
        <taxon>Rhodobacterales</taxon>
        <taxon>Roseobacteraceae</taxon>
        <taxon>Poseidonocella</taxon>
    </lineage>
</organism>
<dbReference type="Pfam" id="PF03799">
    <property type="entry name" value="FtsQ_DivIB_C"/>
    <property type="match status" value="1"/>
</dbReference>
<comment type="similarity">
    <text evidence="6">Belongs to the FtsQ/DivIB family. FtsQ subfamily.</text>
</comment>
<keyword evidence="5 6" id="KW-0131">Cell cycle</keyword>